<evidence type="ECO:0000256" key="1">
    <source>
        <dbReference type="ARBA" id="ARBA00022491"/>
    </source>
</evidence>
<dbReference type="PANTHER" id="PTHR30146:SF148">
    <property type="entry name" value="HTH-TYPE TRANSCRIPTIONAL REPRESSOR PURR-RELATED"/>
    <property type="match status" value="1"/>
</dbReference>
<evidence type="ECO:0000313" key="7">
    <source>
        <dbReference type="Proteomes" id="UP001179280"/>
    </source>
</evidence>
<protein>
    <submittedName>
        <fullName evidence="6">DNA-binding LacI/PurR family transcriptional regulator</fullName>
    </submittedName>
</protein>
<keyword evidence="1" id="KW-0678">Repressor</keyword>
<comment type="caution">
    <text evidence="6">The sequence shown here is derived from an EMBL/GenBank/DDBJ whole genome shotgun (WGS) entry which is preliminary data.</text>
</comment>
<evidence type="ECO:0000256" key="4">
    <source>
        <dbReference type="ARBA" id="ARBA00023163"/>
    </source>
</evidence>
<proteinExistence type="predicted"/>
<dbReference type="PROSITE" id="PS50932">
    <property type="entry name" value="HTH_LACI_2"/>
    <property type="match status" value="1"/>
</dbReference>
<dbReference type="InterPro" id="IPR001761">
    <property type="entry name" value="Peripla_BP/Lac1_sug-bd_dom"/>
</dbReference>
<dbReference type="InterPro" id="IPR010982">
    <property type="entry name" value="Lambda_DNA-bd_dom_sf"/>
</dbReference>
<dbReference type="Pfam" id="PF00356">
    <property type="entry name" value="LacI"/>
    <property type="match status" value="1"/>
</dbReference>
<feature type="domain" description="HTH lacI-type" evidence="5">
    <location>
        <begin position="6"/>
        <end position="60"/>
    </location>
</feature>
<dbReference type="EMBL" id="JAFBCV010000007">
    <property type="protein sequence ID" value="MBM7839256.1"/>
    <property type="molecule type" value="Genomic_DNA"/>
</dbReference>
<dbReference type="InterPro" id="IPR028082">
    <property type="entry name" value="Peripla_BP_I"/>
</dbReference>
<organism evidence="6 7">
    <name type="scientific">Shouchella xiaoxiensis</name>
    <dbReference type="NCBI Taxonomy" id="766895"/>
    <lineage>
        <taxon>Bacteria</taxon>
        <taxon>Bacillati</taxon>
        <taxon>Bacillota</taxon>
        <taxon>Bacilli</taxon>
        <taxon>Bacillales</taxon>
        <taxon>Bacillaceae</taxon>
        <taxon>Shouchella</taxon>
    </lineage>
</organism>
<dbReference type="SUPFAM" id="SSF53822">
    <property type="entry name" value="Periplasmic binding protein-like I"/>
    <property type="match status" value="1"/>
</dbReference>
<keyword evidence="3 6" id="KW-0238">DNA-binding</keyword>
<dbReference type="CDD" id="cd06267">
    <property type="entry name" value="PBP1_LacI_sugar_binding-like"/>
    <property type="match status" value="1"/>
</dbReference>
<name>A0ABS2SUS2_9BACI</name>
<reference evidence="6" key="1">
    <citation type="submission" date="2021-01" db="EMBL/GenBank/DDBJ databases">
        <title>Genomic Encyclopedia of Type Strains, Phase IV (KMG-IV): sequencing the most valuable type-strain genomes for metagenomic binning, comparative biology and taxonomic classification.</title>
        <authorList>
            <person name="Goeker M."/>
        </authorList>
    </citation>
    <scope>NUCLEOTIDE SEQUENCE</scope>
    <source>
        <strain evidence="6">DSM 21943</strain>
    </source>
</reference>
<dbReference type="Proteomes" id="UP001179280">
    <property type="component" value="Unassembled WGS sequence"/>
</dbReference>
<evidence type="ECO:0000313" key="6">
    <source>
        <dbReference type="EMBL" id="MBM7839256.1"/>
    </source>
</evidence>
<dbReference type="SMART" id="SM00354">
    <property type="entry name" value="HTH_LACI"/>
    <property type="match status" value="1"/>
</dbReference>
<dbReference type="PRINTS" id="PR00036">
    <property type="entry name" value="HTHLACI"/>
</dbReference>
<dbReference type="RefSeq" id="WP_204466543.1">
    <property type="nucleotide sequence ID" value="NZ_JAFBCV010000007.1"/>
</dbReference>
<keyword evidence="7" id="KW-1185">Reference proteome</keyword>
<evidence type="ECO:0000256" key="2">
    <source>
        <dbReference type="ARBA" id="ARBA00023015"/>
    </source>
</evidence>
<gene>
    <name evidence="6" type="ORF">JOC54_002527</name>
</gene>
<dbReference type="Gene3D" id="1.10.260.40">
    <property type="entry name" value="lambda repressor-like DNA-binding domains"/>
    <property type="match status" value="1"/>
</dbReference>
<keyword evidence="4" id="KW-0804">Transcription</keyword>
<dbReference type="Gene3D" id="3.40.50.2300">
    <property type="match status" value="2"/>
</dbReference>
<sequence length="343" mass="37761">MKREEINIKEVAKRAGVSMATVSRVFNNSSYVSEATRKKVEAVIHETNYRPNILARELIHKKTALIGLIVYDLVGEGIPRMVNGISETLEVNGYQLLIATSKGSKEREQNHFNTFLSKRVDAILFSTRSFTNEHAAFIQRLPVPVVVLLQDTKSEPISCVTFDNAGLSYQATKALLKLGHQSVALLGGPANSLTAAERKNGVIQALTDSNLSFQDDLAVATNYHIESGYRETLDLFKKNKPFTAIITVNDGLALGSMKALAELNYRVPEDISILSLDNTVLADASRLRLAGVSFSYEDLGKEGAAIVLSHLKNEDNSTQKLKMPYLLDLAETVAKPKHEKPAY</sequence>
<evidence type="ECO:0000256" key="3">
    <source>
        <dbReference type="ARBA" id="ARBA00023125"/>
    </source>
</evidence>
<dbReference type="Pfam" id="PF00532">
    <property type="entry name" value="Peripla_BP_1"/>
    <property type="match status" value="1"/>
</dbReference>
<dbReference type="CDD" id="cd01392">
    <property type="entry name" value="HTH_LacI"/>
    <property type="match status" value="1"/>
</dbReference>
<evidence type="ECO:0000259" key="5">
    <source>
        <dbReference type="PROSITE" id="PS50932"/>
    </source>
</evidence>
<dbReference type="GO" id="GO:0003677">
    <property type="term" value="F:DNA binding"/>
    <property type="evidence" value="ECO:0007669"/>
    <property type="project" value="UniProtKB-KW"/>
</dbReference>
<dbReference type="PANTHER" id="PTHR30146">
    <property type="entry name" value="LACI-RELATED TRANSCRIPTIONAL REPRESSOR"/>
    <property type="match status" value="1"/>
</dbReference>
<dbReference type="InterPro" id="IPR000843">
    <property type="entry name" value="HTH_LacI"/>
</dbReference>
<accession>A0ABS2SUS2</accession>
<keyword evidence="2" id="KW-0805">Transcription regulation</keyword>
<dbReference type="SUPFAM" id="SSF47413">
    <property type="entry name" value="lambda repressor-like DNA-binding domains"/>
    <property type="match status" value="1"/>
</dbReference>